<protein>
    <submittedName>
        <fullName evidence="4">Fumarylacetoacetate hydrolase family protein</fullName>
    </submittedName>
</protein>
<keyword evidence="5" id="KW-1185">Reference proteome</keyword>
<name>A0ABT1MLB1_9RHOB</name>
<dbReference type="Proteomes" id="UP001203945">
    <property type="component" value="Unassembled WGS sequence"/>
</dbReference>
<dbReference type="PANTHER" id="PTHR42796">
    <property type="entry name" value="FUMARYLACETOACETATE HYDROLASE DOMAIN-CONTAINING PROTEIN 2A-RELATED"/>
    <property type="match status" value="1"/>
</dbReference>
<dbReference type="GO" id="GO:0016787">
    <property type="term" value="F:hydrolase activity"/>
    <property type="evidence" value="ECO:0007669"/>
    <property type="project" value="UniProtKB-KW"/>
</dbReference>
<geneLocation type="plasmid" evidence="4">
    <name>unnamed1</name>
</geneLocation>
<dbReference type="PANTHER" id="PTHR42796:SF4">
    <property type="entry name" value="FUMARYLACETOACETATE HYDROLASE DOMAIN-CONTAINING PROTEIN 2A"/>
    <property type="match status" value="1"/>
</dbReference>
<dbReference type="Pfam" id="PF01557">
    <property type="entry name" value="FAA_hydrolase"/>
    <property type="match status" value="1"/>
</dbReference>
<dbReference type="InterPro" id="IPR051121">
    <property type="entry name" value="FAH"/>
</dbReference>
<feature type="domain" description="Fumarylacetoacetase-like C-terminal" evidence="3">
    <location>
        <begin position="74"/>
        <end position="279"/>
    </location>
</feature>
<evidence type="ECO:0000313" key="5">
    <source>
        <dbReference type="Proteomes" id="UP001203945"/>
    </source>
</evidence>
<evidence type="ECO:0000313" key="4">
    <source>
        <dbReference type="EMBL" id="MCQ0969088.1"/>
    </source>
</evidence>
<dbReference type="EMBL" id="JAKZEU010000001">
    <property type="protein sequence ID" value="MCQ0969088.1"/>
    <property type="molecule type" value="Genomic_DNA"/>
</dbReference>
<evidence type="ECO:0000256" key="2">
    <source>
        <dbReference type="ARBA" id="ARBA00022723"/>
    </source>
</evidence>
<proteinExistence type="inferred from homology"/>
<keyword evidence="4" id="KW-0378">Hydrolase</keyword>
<dbReference type="Gene3D" id="3.90.850.10">
    <property type="entry name" value="Fumarylacetoacetase-like, C-terminal domain"/>
    <property type="match status" value="1"/>
</dbReference>
<dbReference type="InterPro" id="IPR036663">
    <property type="entry name" value="Fumarylacetoacetase_C_sf"/>
</dbReference>
<gene>
    <name evidence="4" type="ORF">MLD63_01390</name>
</gene>
<accession>A0ABT1MLB1</accession>
<reference evidence="4 5" key="1">
    <citation type="submission" date="2022-03" db="EMBL/GenBank/DDBJ databases">
        <authorList>
            <person name="He Y."/>
        </authorList>
    </citation>
    <scope>NUCLEOTIDE SEQUENCE [LARGE SCALE GENOMIC DNA]</scope>
    <source>
        <strain evidence="4 5">TK19116</strain>
        <plasmid evidence="4">unnamed1</plasmid>
    </source>
</reference>
<comment type="similarity">
    <text evidence="1">Belongs to the FAH family.</text>
</comment>
<organism evidence="4 5">
    <name type="scientific">Paracoccus albicereus</name>
    <dbReference type="NCBI Taxonomy" id="2922394"/>
    <lineage>
        <taxon>Bacteria</taxon>
        <taxon>Pseudomonadati</taxon>
        <taxon>Pseudomonadota</taxon>
        <taxon>Alphaproteobacteria</taxon>
        <taxon>Rhodobacterales</taxon>
        <taxon>Paracoccaceae</taxon>
        <taxon>Paracoccus</taxon>
    </lineage>
</organism>
<evidence type="ECO:0000259" key="3">
    <source>
        <dbReference type="Pfam" id="PF01557"/>
    </source>
</evidence>
<dbReference type="SUPFAM" id="SSF56529">
    <property type="entry name" value="FAH"/>
    <property type="match status" value="1"/>
</dbReference>
<dbReference type="InterPro" id="IPR011234">
    <property type="entry name" value="Fumarylacetoacetase-like_C"/>
</dbReference>
<keyword evidence="4" id="KW-0614">Plasmid</keyword>
<comment type="caution">
    <text evidence="4">The sequence shown here is derived from an EMBL/GenBank/DDBJ whole genome shotgun (WGS) entry which is preliminary data.</text>
</comment>
<dbReference type="RefSeq" id="WP_255328049.1">
    <property type="nucleotide sequence ID" value="NZ_JAKZEU010000001.1"/>
</dbReference>
<keyword evidence="2" id="KW-0479">Metal-binding</keyword>
<sequence length="284" mass="30567">MKFMSYAKDRARGLAVETDEGFRGLPVSDPRFPGNLKVLIAEDRLTEGAEILADGAPIDPDAVTVLPPIPDPEKILCIGLNYRDHAEEAGMALPEYPAMFTRFNSTLIGHGQGLLRPRESEQFDYEAELAIIIGKGGRHIDEDRALNHVAGYSIFNDASLRDYQMRSGQWTPGKNFDATGPFGPCFVAASALPPGCAGLRLQARLNGETVQDGNVDDMVFPPARIVSIASQIMTLKPGDVIITGTPAGVGMGRNPKLWMKAGDTVEIEIDGLGILRNPVADAPV</sequence>
<evidence type="ECO:0000256" key="1">
    <source>
        <dbReference type="ARBA" id="ARBA00010211"/>
    </source>
</evidence>